<sequence length="299" mass="34115">MKYTWKKLDETPQTLKQFLKQKGLSHRILSRLKQGQGKVIVNRKKRKLDYEITTGEVTLILPIEQSDPNVAISSKPLEIIFEDSNWIVVNKPAGVNSVPGPSDRDHTMVNRIKYHLQNTGHKDLVPHVITRLDRDTSGLMLVAKNRFAQGLINKQVEEHLIQKDYVALIQGQAREHGFYTEALGPKPDGIGQMVQATGKNAKTEYWQLQTNEVLSVIRCRLHTGRTHQIRVHFSYHHHALLGDELYGGLMNQGINRQALHSYHLSFIDPFQQVKKEFTIGLPQDMQNVIEANGISVNLR</sequence>
<dbReference type="InterPro" id="IPR006225">
    <property type="entry name" value="PsdUridine_synth_RluC/D"/>
</dbReference>
<accession>A0A0R1WP50</accession>
<dbReference type="Proteomes" id="UP000051054">
    <property type="component" value="Unassembled WGS sequence"/>
</dbReference>
<reference evidence="6 7" key="1">
    <citation type="journal article" date="2015" name="Genome Announc.">
        <title>Expanding the biotechnology potential of lactobacilli through comparative genomics of 213 strains and associated genera.</title>
        <authorList>
            <person name="Sun Z."/>
            <person name="Harris H.M."/>
            <person name="McCann A."/>
            <person name="Guo C."/>
            <person name="Argimon S."/>
            <person name="Zhang W."/>
            <person name="Yang X."/>
            <person name="Jeffery I.B."/>
            <person name="Cooney J.C."/>
            <person name="Kagawa T.F."/>
            <person name="Liu W."/>
            <person name="Song Y."/>
            <person name="Salvetti E."/>
            <person name="Wrobel A."/>
            <person name="Rasinkangas P."/>
            <person name="Parkhill J."/>
            <person name="Rea M.C."/>
            <person name="O'Sullivan O."/>
            <person name="Ritari J."/>
            <person name="Douillard F.P."/>
            <person name="Paul Ross R."/>
            <person name="Yang R."/>
            <person name="Briner A.E."/>
            <person name="Felis G.E."/>
            <person name="de Vos W.M."/>
            <person name="Barrangou R."/>
            <person name="Klaenhammer T.R."/>
            <person name="Caufield P.W."/>
            <person name="Cui Y."/>
            <person name="Zhang H."/>
            <person name="O'Toole P.W."/>
        </authorList>
    </citation>
    <scope>NUCLEOTIDE SEQUENCE [LARGE SCALE GENOMIC DNA]</scope>
    <source>
        <strain evidence="6 7">DSM 18933</strain>
    </source>
</reference>
<evidence type="ECO:0000259" key="5">
    <source>
        <dbReference type="Pfam" id="PF00849"/>
    </source>
</evidence>
<gene>
    <name evidence="6" type="ORF">FC40_GL001525</name>
</gene>
<dbReference type="PROSITE" id="PS01129">
    <property type="entry name" value="PSI_RLU"/>
    <property type="match status" value="1"/>
</dbReference>
<dbReference type="EC" id="5.4.99.-" evidence="4"/>
<keyword evidence="7" id="KW-1185">Reference proteome</keyword>
<dbReference type="InterPro" id="IPR050188">
    <property type="entry name" value="RluA_PseudoU_synthase"/>
</dbReference>
<name>A0A0R1WP50_9LACO</name>
<dbReference type="AlphaFoldDB" id="A0A0R1WP50"/>
<dbReference type="SUPFAM" id="SSF55120">
    <property type="entry name" value="Pseudouridine synthase"/>
    <property type="match status" value="1"/>
</dbReference>
<organism evidence="6 7">
    <name type="scientific">Ligilactobacillus hayakitensis DSM 18933 = JCM 14209</name>
    <dbReference type="NCBI Taxonomy" id="1423755"/>
    <lineage>
        <taxon>Bacteria</taxon>
        <taxon>Bacillati</taxon>
        <taxon>Bacillota</taxon>
        <taxon>Bacilli</taxon>
        <taxon>Lactobacillales</taxon>
        <taxon>Lactobacillaceae</taxon>
        <taxon>Ligilactobacillus</taxon>
    </lineage>
</organism>
<evidence type="ECO:0000256" key="3">
    <source>
        <dbReference type="PIRSR" id="PIRSR606225-1"/>
    </source>
</evidence>
<proteinExistence type="inferred from homology"/>
<dbReference type="GO" id="GO:0003723">
    <property type="term" value="F:RNA binding"/>
    <property type="evidence" value="ECO:0007669"/>
    <property type="project" value="InterPro"/>
</dbReference>
<dbReference type="InterPro" id="IPR006224">
    <property type="entry name" value="PsdUridine_synth_RluA-like_CS"/>
</dbReference>
<comment type="catalytic activity">
    <reaction evidence="1 4">
        <text>a uridine in RNA = a pseudouridine in RNA</text>
        <dbReference type="Rhea" id="RHEA:48348"/>
        <dbReference type="Rhea" id="RHEA-COMP:12068"/>
        <dbReference type="Rhea" id="RHEA-COMP:12069"/>
        <dbReference type="ChEBI" id="CHEBI:65314"/>
        <dbReference type="ChEBI" id="CHEBI:65315"/>
    </reaction>
</comment>
<dbReference type="GO" id="GO:0000455">
    <property type="term" value="P:enzyme-directed rRNA pseudouridine synthesis"/>
    <property type="evidence" value="ECO:0007669"/>
    <property type="project" value="TreeGrafter"/>
</dbReference>
<evidence type="ECO:0000256" key="1">
    <source>
        <dbReference type="ARBA" id="ARBA00000073"/>
    </source>
</evidence>
<comment type="function">
    <text evidence="4">Responsible for synthesis of pseudouridine from uracil.</text>
</comment>
<dbReference type="eggNOG" id="COG0564">
    <property type="taxonomic scope" value="Bacteria"/>
</dbReference>
<dbReference type="EMBL" id="AZGD01000037">
    <property type="protein sequence ID" value="KRM19674.1"/>
    <property type="molecule type" value="Genomic_DNA"/>
</dbReference>
<dbReference type="GO" id="GO:0009982">
    <property type="term" value="F:pseudouridine synthase activity"/>
    <property type="evidence" value="ECO:0007669"/>
    <property type="project" value="InterPro"/>
</dbReference>
<feature type="domain" description="Pseudouridine synthase RsuA/RluA-like" evidence="5">
    <location>
        <begin position="85"/>
        <end position="234"/>
    </location>
</feature>
<dbReference type="RefSeq" id="WP_025022770.1">
    <property type="nucleotide sequence ID" value="NZ_AZGD01000037.1"/>
</dbReference>
<dbReference type="InterPro" id="IPR020103">
    <property type="entry name" value="PsdUridine_synth_cat_dom_sf"/>
</dbReference>
<dbReference type="GO" id="GO:0140098">
    <property type="term" value="F:catalytic activity, acting on RNA"/>
    <property type="evidence" value="ECO:0007669"/>
    <property type="project" value="UniProtKB-ARBA"/>
</dbReference>
<evidence type="ECO:0000313" key="6">
    <source>
        <dbReference type="EMBL" id="KRM19674.1"/>
    </source>
</evidence>
<dbReference type="PANTHER" id="PTHR21600">
    <property type="entry name" value="MITOCHONDRIAL RNA PSEUDOURIDINE SYNTHASE"/>
    <property type="match status" value="1"/>
</dbReference>
<dbReference type="CDD" id="cd02869">
    <property type="entry name" value="PseudoU_synth_RluA_like"/>
    <property type="match status" value="1"/>
</dbReference>
<evidence type="ECO:0000256" key="2">
    <source>
        <dbReference type="ARBA" id="ARBA00010876"/>
    </source>
</evidence>
<dbReference type="PATRIC" id="fig|1423755.3.peg.1614"/>
<dbReference type="Pfam" id="PF00849">
    <property type="entry name" value="PseudoU_synth_2"/>
    <property type="match status" value="1"/>
</dbReference>
<protein>
    <recommendedName>
        <fullName evidence="4">Pseudouridine synthase</fullName>
        <ecNumber evidence="4">5.4.99.-</ecNumber>
    </recommendedName>
</protein>
<evidence type="ECO:0000313" key="7">
    <source>
        <dbReference type="Proteomes" id="UP000051054"/>
    </source>
</evidence>
<dbReference type="Gene3D" id="3.30.2350.10">
    <property type="entry name" value="Pseudouridine synthase"/>
    <property type="match status" value="1"/>
</dbReference>
<dbReference type="OrthoDB" id="9807829at2"/>
<evidence type="ECO:0000256" key="4">
    <source>
        <dbReference type="RuleBase" id="RU362028"/>
    </source>
</evidence>
<dbReference type="PANTHER" id="PTHR21600:SF35">
    <property type="entry name" value="PSEUDOURIDINE SYNTHASE"/>
    <property type="match status" value="1"/>
</dbReference>
<dbReference type="InterPro" id="IPR006145">
    <property type="entry name" value="PsdUridine_synth_RsuA/RluA"/>
</dbReference>
<dbReference type="STRING" id="1423755.FC40_GL001525"/>
<dbReference type="NCBIfam" id="TIGR00005">
    <property type="entry name" value="rluA_subfam"/>
    <property type="match status" value="1"/>
</dbReference>
<keyword evidence="4" id="KW-0413">Isomerase</keyword>
<feature type="active site" evidence="3">
    <location>
        <position position="133"/>
    </location>
</feature>
<comment type="caution">
    <text evidence="6">The sequence shown here is derived from an EMBL/GenBank/DDBJ whole genome shotgun (WGS) entry which is preliminary data.</text>
</comment>
<comment type="similarity">
    <text evidence="2 4">Belongs to the pseudouridine synthase RluA family.</text>
</comment>